<organism evidence="2 3">
    <name type="scientific">Amedibacillus dolichus DSM 3991</name>
    <dbReference type="NCBI Taxonomy" id="428127"/>
    <lineage>
        <taxon>Bacteria</taxon>
        <taxon>Bacillati</taxon>
        <taxon>Bacillota</taxon>
        <taxon>Erysipelotrichia</taxon>
        <taxon>Erysipelotrichales</taxon>
        <taxon>Erysipelotrichaceae</taxon>
        <taxon>Amedibacillus</taxon>
    </lineage>
</organism>
<dbReference type="STRING" id="428127.EUBDOL_00524"/>
<keyword evidence="1" id="KW-1133">Transmembrane helix</keyword>
<dbReference type="EMBL" id="ABAW02000017">
    <property type="protein sequence ID" value="EDP11965.1"/>
    <property type="molecule type" value="Genomic_DNA"/>
</dbReference>
<proteinExistence type="predicted"/>
<feature type="transmembrane region" description="Helical" evidence="1">
    <location>
        <begin position="20"/>
        <end position="41"/>
    </location>
</feature>
<evidence type="ECO:0000256" key="1">
    <source>
        <dbReference type="SAM" id="Phobius"/>
    </source>
</evidence>
<gene>
    <name evidence="2" type="ORF">EUBDOL_00524</name>
</gene>
<accession>A8R9C5</accession>
<dbReference type="Proteomes" id="UP000004090">
    <property type="component" value="Unassembled WGS sequence"/>
</dbReference>
<keyword evidence="1" id="KW-0812">Transmembrane</keyword>
<dbReference type="HOGENOM" id="CLU_2395307_0_0_9"/>
<protein>
    <submittedName>
        <fullName evidence="2">Uncharacterized protein</fullName>
    </submittedName>
</protein>
<dbReference type="AlphaFoldDB" id="A8R9C5"/>
<reference evidence="2 3" key="2">
    <citation type="submission" date="2007-09" db="EMBL/GenBank/DDBJ databases">
        <authorList>
            <person name="Fulton L."/>
            <person name="Clifton S."/>
            <person name="Fulton B."/>
            <person name="Xu J."/>
            <person name="Minx P."/>
            <person name="Pepin K.H."/>
            <person name="Johnson M."/>
            <person name="Thiruvilangam P."/>
            <person name="Bhonagiri V."/>
            <person name="Nash W.E."/>
            <person name="Mardis E.R."/>
            <person name="Wilson R.K."/>
        </authorList>
    </citation>
    <scope>NUCLEOTIDE SEQUENCE [LARGE SCALE GENOMIC DNA]</scope>
    <source>
        <strain evidence="2 3">DSM 3991</strain>
    </source>
</reference>
<name>A8R9C5_9FIRM</name>
<evidence type="ECO:0000313" key="2">
    <source>
        <dbReference type="EMBL" id="EDP11965.1"/>
    </source>
</evidence>
<reference evidence="2 3" key="1">
    <citation type="submission" date="2007-09" db="EMBL/GenBank/DDBJ databases">
        <title>Draft genome sequence of Eubacterium dolichum (DSM 3991).</title>
        <authorList>
            <person name="Sudarsanam P."/>
            <person name="Ley R."/>
            <person name="Guruge J."/>
            <person name="Turnbaugh P.J."/>
            <person name="Mahowald M."/>
            <person name="Liep D."/>
            <person name="Gordon J."/>
        </authorList>
    </citation>
    <scope>NUCLEOTIDE SEQUENCE [LARGE SCALE GENOMIC DNA]</scope>
    <source>
        <strain evidence="2 3">DSM 3991</strain>
    </source>
</reference>
<evidence type="ECO:0000313" key="3">
    <source>
        <dbReference type="Proteomes" id="UP000004090"/>
    </source>
</evidence>
<sequence>MNWLSSLTVYVKSLFFDALSFMLSCCFDTLFITILSTHDIFSQYYSRFLHTFSSDIRTIFLLNVNLFYVTKPISYIIRSIACSLSARLTYSLV</sequence>
<comment type="caution">
    <text evidence="2">The sequence shown here is derived from an EMBL/GenBank/DDBJ whole genome shotgun (WGS) entry which is preliminary data.</text>
</comment>
<keyword evidence="1" id="KW-0472">Membrane</keyword>